<gene>
    <name evidence="2" type="ORF">DESAM_21892</name>
</gene>
<dbReference type="STRING" id="1121451.DESAM_21892"/>
<dbReference type="Pfam" id="PF05943">
    <property type="entry name" value="VipB"/>
    <property type="match status" value="1"/>
</dbReference>
<dbReference type="AlphaFoldDB" id="L0RD87"/>
<dbReference type="InterPro" id="IPR044031">
    <property type="entry name" value="TssC1_N"/>
</dbReference>
<organism evidence="2 3">
    <name type="scientific">Maridesulfovibrio hydrothermalis AM13 = DSM 14728</name>
    <dbReference type="NCBI Taxonomy" id="1121451"/>
    <lineage>
        <taxon>Bacteria</taxon>
        <taxon>Pseudomonadati</taxon>
        <taxon>Thermodesulfobacteriota</taxon>
        <taxon>Desulfovibrionia</taxon>
        <taxon>Desulfovibrionales</taxon>
        <taxon>Desulfovibrionaceae</taxon>
        <taxon>Maridesulfovibrio</taxon>
    </lineage>
</organism>
<dbReference type="RefSeq" id="WP_015336766.1">
    <property type="nucleotide sequence ID" value="NC_020055.1"/>
</dbReference>
<dbReference type="KEGG" id="dhy:DESAM_21892"/>
<feature type="domain" description="TssC1 N-terminal" evidence="1">
    <location>
        <begin position="228"/>
        <end position="422"/>
    </location>
</feature>
<name>L0RD87_9BACT</name>
<dbReference type="OrthoDB" id="5444664at2"/>
<dbReference type="PATRIC" id="fig|1121451.3.peg.2124"/>
<protein>
    <recommendedName>
        <fullName evidence="1">TssC1 N-terminal domain-containing protein</fullName>
    </recommendedName>
</protein>
<dbReference type="eggNOG" id="COG3517">
    <property type="taxonomic scope" value="Bacteria"/>
</dbReference>
<dbReference type="EMBL" id="FO203522">
    <property type="protein sequence ID" value="CCO24165.1"/>
    <property type="molecule type" value="Genomic_DNA"/>
</dbReference>
<dbReference type="InterPro" id="IPR008312">
    <property type="entry name" value="T6SS_TssB1"/>
</dbReference>
<evidence type="ECO:0000313" key="2">
    <source>
        <dbReference type="EMBL" id="CCO24165.1"/>
    </source>
</evidence>
<sequence>MHIEIPPFSILAIGPFSPALNTDNPPVLTIDSLSLDDAIAQLAPTIDITVAKDICPDGNIAVTVKRMADFKPKNIARNCLFIKELLAARTYVKKGGPAADLTAKYPRVASLLTISTPTKHLKSESKSNAIDDLLSIVDTGTSAGSTTQYFEAGSIENQVNAIHGKLLRAIFTDSNFRLMEAAWRGAELLLKQVPSGTRPTVNLKLVPLPQGDCLPIFDMLESTLADTPPDIILIDKPLSNTPRAMSELERIMDFAETMLAPAFIPISPKFLEISDWEELRSVRYIPGLLEGAEYGRWKTLVTNSGAGWITPCLGGIMARPMHLPEAGFSEVGFAESSPLWSSTPWAMGALCAKSIAAHGRPTRFSDRSSVRLENLPLTESPSPSPLEIILDTERLADFKQAGILPLAGTPGRDHVFVTGAITMDGGPLKFRMFLSQLTGFLIRTSLTGRDEIENIELDLSKAVSLFIQGLGLPIPDDLKIIANENNEGTIPLEISLTPAPEILPGNKKFTFGFNW</sequence>
<dbReference type="Proteomes" id="UP000010808">
    <property type="component" value="Chromosome"/>
</dbReference>
<dbReference type="Pfam" id="PF05591">
    <property type="entry name" value="T6SS_VipA"/>
    <property type="match status" value="1"/>
</dbReference>
<evidence type="ECO:0000259" key="1">
    <source>
        <dbReference type="Pfam" id="PF05943"/>
    </source>
</evidence>
<dbReference type="HOGENOM" id="CLU_563516_0_0_7"/>
<evidence type="ECO:0000313" key="3">
    <source>
        <dbReference type="Proteomes" id="UP000010808"/>
    </source>
</evidence>
<accession>L0RD87</accession>
<reference evidence="2 3" key="1">
    <citation type="submission" date="2012-10" db="EMBL/GenBank/DDBJ databases">
        <authorList>
            <person name="Genoscope - CEA"/>
        </authorList>
    </citation>
    <scope>NUCLEOTIDE SEQUENCE [LARGE SCALE GENOMIC DNA]</scope>
    <source>
        <strain evidence="3">AM13 / DSM 14728</strain>
    </source>
</reference>
<proteinExistence type="predicted"/>
<keyword evidence="3" id="KW-1185">Reference proteome</keyword>